<feature type="region of interest" description="Disordered" evidence="1">
    <location>
        <begin position="1"/>
        <end position="20"/>
    </location>
</feature>
<accession>A0ABR0N8R6</accession>
<comment type="caution">
    <text evidence="2">The sequence shown here is derived from an EMBL/GenBank/DDBJ whole genome shotgun (WGS) entry which is preliminary data.</text>
</comment>
<sequence>MHSLEEPEGSNLSTPRREEKGRCLRPEYLRTGHLPQGFEACRREEWVKGDLLDVHNSCYLGSTTIFGSGKGFVSYLL</sequence>
<evidence type="ECO:0000313" key="2">
    <source>
        <dbReference type="EMBL" id="KAK5785984.1"/>
    </source>
</evidence>
<evidence type="ECO:0000256" key="1">
    <source>
        <dbReference type="SAM" id="MobiDB-lite"/>
    </source>
</evidence>
<protein>
    <submittedName>
        <fullName evidence="2">Uncharacterized protein</fullName>
    </submittedName>
</protein>
<dbReference type="EMBL" id="JARKNE010000011">
    <property type="protein sequence ID" value="KAK5785984.1"/>
    <property type="molecule type" value="Genomic_DNA"/>
</dbReference>
<name>A0ABR0N8R6_GOSAR</name>
<keyword evidence="3" id="KW-1185">Reference proteome</keyword>
<evidence type="ECO:0000313" key="3">
    <source>
        <dbReference type="Proteomes" id="UP001358586"/>
    </source>
</evidence>
<organism evidence="2 3">
    <name type="scientific">Gossypium arboreum</name>
    <name type="common">Tree cotton</name>
    <name type="synonym">Gossypium nanking</name>
    <dbReference type="NCBI Taxonomy" id="29729"/>
    <lineage>
        <taxon>Eukaryota</taxon>
        <taxon>Viridiplantae</taxon>
        <taxon>Streptophyta</taxon>
        <taxon>Embryophyta</taxon>
        <taxon>Tracheophyta</taxon>
        <taxon>Spermatophyta</taxon>
        <taxon>Magnoliopsida</taxon>
        <taxon>eudicotyledons</taxon>
        <taxon>Gunneridae</taxon>
        <taxon>Pentapetalae</taxon>
        <taxon>rosids</taxon>
        <taxon>malvids</taxon>
        <taxon>Malvales</taxon>
        <taxon>Malvaceae</taxon>
        <taxon>Malvoideae</taxon>
        <taxon>Gossypium</taxon>
    </lineage>
</organism>
<dbReference type="Proteomes" id="UP001358586">
    <property type="component" value="Chromosome 11"/>
</dbReference>
<gene>
    <name evidence="2" type="ORF">PVK06_040608</name>
</gene>
<reference evidence="2 3" key="1">
    <citation type="submission" date="2023-03" db="EMBL/GenBank/DDBJ databases">
        <title>WGS of Gossypium arboreum.</title>
        <authorList>
            <person name="Yu D."/>
        </authorList>
    </citation>
    <scope>NUCLEOTIDE SEQUENCE [LARGE SCALE GENOMIC DNA]</scope>
    <source>
        <tissue evidence="2">Leaf</tissue>
    </source>
</reference>
<proteinExistence type="predicted"/>